<evidence type="ECO:0000259" key="2">
    <source>
        <dbReference type="Pfam" id="PF11959"/>
    </source>
</evidence>
<dbReference type="PANTHER" id="PTHR47561">
    <property type="entry name" value="POLYSACCHARIDE DEACETYLASE FAMILY PROTEIN (AFU_ORTHOLOGUE AFUA_6G05030)"/>
    <property type="match status" value="1"/>
</dbReference>
<dbReference type="InterPro" id="IPR022560">
    <property type="entry name" value="DUF3473"/>
</dbReference>
<dbReference type="SUPFAM" id="SSF88713">
    <property type="entry name" value="Glycoside hydrolase/deacetylase"/>
    <property type="match status" value="1"/>
</dbReference>
<dbReference type="GO" id="GO:0016810">
    <property type="term" value="F:hydrolase activity, acting on carbon-nitrogen (but not peptide) bonds"/>
    <property type="evidence" value="ECO:0007669"/>
    <property type="project" value="InterPro"/>
</dbReference>
<name>A0A1F6CD57_HANXR</name>
<evidence type="ECO:0000259" key="1">
    <source>
        <dbReference type="Pfam" id="PF01522"/>
    </source>
</evidence>
<dbReference type="Gene3D" id="3.20.20.370">
    <property type="entry name" value="Glycoside hydrolase/deacetylase"/>
    <property type="match status" value="1"/>
</dbReference>
<evidence type="ECO:0000313" key="4">
    <source>
        <dbReference type="Proteomes" id="UP000178606"/>
    </source>
</evidence>
<dbReference type="GO" id="GO:0005975">
    <property type="term" value="P:carbohydrate metabolic process"/>
    <property type="evidence" value="ECO:0007669"/>
    <property type="project" value="InterPro"/>
</dbReference>
<dbReference type="Pfam" id="PF11959">
    <property type="entry name" value="DUF3473"/>
    <property type="match status" value="1"/>
</dbReference>
<dbReference type="EMBL" id="MFKF01000279">
    <property type="protein sequence ID" value="OGG46927.1"/>
    <property type="molecule type" value="Genomic_DNA"/>
</dbReference>
<organism evidence="3 4">
    <name type="scientific">Handelsmanbacteria sp. (strain RIFCSPLOWO2_12_FULL_64_10)</name>
    <dbReference type="NCBI Taxonomy" id="1817868"/>
    <lineage>
        <taxon>Bacteria</taxon>
        <taxon>Candidatus Handelsmaniibacteriota</taxon>
    </lineage>
</organism>
<dbReference type="Proteomes" id="UP000178606">
    <property type="component" value="Unassembled WGS sequence"/>
</dbReference>
<evidence type="ECO:0000313" key="3">
    <source>
        <dbReference type="EMBL" id="OGG46927.1"/>
    </source>
</evidence>
<dbReference type="Pfam" id="PF01522">
    <property type="entry name" value="Polysacc_deac_1"/>
    <property type="match status" value="1"/>
</dbReference>
<proteinExistence type="predicted"/>
<dbReference type="AlphaFoldDB" id="A0A1F6CD57"/>
<dbReference type="InterPro" id="IPR011330">
    <property type="entry name" value="Glyco_hydro/deAcase_b/a-brl"/>
</dbReference>
<dbReference type="CDD" id="cd10941">
    <property type="entry name" value="CE4_PuuE_HpPgdA_like_2"/>
    <property type="match status" value="1"/>
</dbReference>
<reference evidence="3 4" key="1">
    <citation type="journal article" date="2016" name="Nat. Commun.">
        <title>Thousands of microbial genomes shed light on interconnected biogeochemical processes in an aquifer system.</title>
        <authorList>
            <person name="Anantharaman K."/>
            <person name="Brown C.T."/>
            <person name="Hug L.A."/>
            <person name="Sharon I."/>
            <person name="Castelle C.J."/>
            <person name="Probst A.J."/>
            <person name="Thomas B.C."/>
            <person name="Singh A."/>
            <person name="Wilkins M.J."/>
            <person name="Karaoz U."/>
            <person name="Brodie E.L."/>
            <person name="Williams K.H."/>
            <person name="Hubbard S.S."/>
            <person name="Banfield J.F."/>
        </authorList>
    </citation>
    <scope>NUCLEOTIDE SEQUENCE [LARGE SCALE GENOMIC DNA]</scope>
    <source>
        <strain evidence="4">RIFCSPLOWO2_12_FULL_64_10</strain>
    </source>
</reference>
<dbReference type="PANTHER" id="PTHR47561:SF1">
    <property type="entry name" value="POLYSACCHARIDE DEACETYLASE FAMILY PROTEIN (AFU_ORTHOLOGUE AFUA_6G05030)"/>
    <property type="match status" value="1"/>
</dbReference>
<sequence>MKNALTIDLEDWYHPELVKRHVPEDPEPQIAESTHRILGLLGRRRVRATFFILGDVARRHPGLIRAIRDEGHEIASHGMTHAPLWDLDYDGLDRELKTFREVMAAVLGPEASIAGFRAPTFSMDNRTRYAMKCLVDNGYLYDTSIFPVKNYMYGVKGAPCALYRPDLNDLSRQDARSAILEFPLTVFEWGRVRIPVSGGFYLRAFPYFILKLLLRKINRMRPFVIYFHPWEVYPETQRVTGIGLKNYLITYYGVKNALGKIERLLQDFEFEPMNDVIQRATRAEYATGAGSGQRLL</sequence>
<dbReference type="InterPro" id="IPR002509">
    <property type="entry name" value="NODB_dom"/>
</dbReference>
<feature type="domain" description="NodB homology" evidence="1">
    <location>
        <begin position="31"/>
        <end position="132"/>
    </location>
</feature>
<comment type="caution">
    <text evidence="3">The sequence shown here is derived from an EMBL/GenBank/DDBJ whole genome shotgun (WGS) entry which is preliminary data.</text>
</comment>
<evidence type="ECO:0008006" key="5">
    <source>
        <dbReference type="Google" id="ProtNLM"/>
    </source>
</evidence>
<accession>A0A1F6CD57</accession>
<dbReference type="InterPro" id="IPR045235">
    <property type="entry name" value="PuuE_HpPgdA-like"/>
</dbReference>
<gene>
    <name evidence="3" type="ORF">A3F84_20925</name>
</gene>
<protein>
    <recommendedName>
        <fullName evidence="5">NodB homology domain-containing protein</fullName>
    </recommendedName>
</protein>
<feature type="domain" description="DUF3473" evidence="2">
    <location>
        <begin position="144"/>
        <end position="277"/>
    </location>
</feature>